<dbReference type="SMART" id="SM00382">
    <property type="entry name" value="AAA"/>
    <property type="match status" value="2"/>
</dbReference>
<dbReference type="InterPro" id="IPR050611">
    <property type="entry name" value="ABCF"/>
</dbReference>
<evidence type="ECO:0000256" key="4">
    <source>
        <dbReference type="SAM" id="Coils"/>
    </source>
</evidence>
<dbReference type="Pfam" id="PF12848">
    <property type="entry name" value="ABC_tran_Xtn"/>
    <property type="match status" value="1"/>
</dbReference>
<dbReference type="PANTHER" id="PTHR19211">
    <property type="entry name" value="ATP-BINDING TRANSPORT PROTEIN-RELATED"/>
    <property type="match status" value="1"/>
</dbReference>
<gene>
    <name evidence="6" type="primary">yheS_2</name>
    <name evidence="6" type="ORF">NCTC7688_01423</name>
</gene>
<dbReference type="GO" id="GO:0005524">
    <property type="term" value="F:ATP binding"/>
    <property type="evidence" value="ECO:0007669"/>
    <property type="project" value="UniProtKB-KW"/>
</dbReference>
<accession>A0A380HKN1</accession>
<dbReference type="Pfam" id="PF00005">
    <property type="entry name" value="ABC_tran"/>
    <property type="match status" value="2"/>
</dbReference>
<reference evidence="6 7" key="1">
    <citation type="submission" date="2018-06" db="EMBL/GenBank/DDBJ databases">
        <authorList>
            <consortium name="Pathogen Informatics"/>
            <person name="Doyle S."/>
        </authorList>
    </citation>
    <scope>NUCLEOTIDE SEQUENCE [LARGE SCALE GENOMIC DNA]</scope>
    <source>
        <strain evidence="6 7">NCTC7688</strain>
    </source>
</reference>
<dbReference type="PROSITE" id="PS50893">
    <property type="entry name" value="ABC_TRANSPORTER_2"/>
    <property type="match status" value="2"/>
</dbReference>
<sequence>MSFYFSEKPFEQFGKILIEDVNIDIELGKHVAMIGDNGVGKSTLLNALNLKYETQSYLMKQDLTQVFDLTAMTFIISIFPEVATLKTQIVTDYDKISDYIALNGYEIEQKIITTAKRFNISEQDLDKPIRLLSGGQQTSVALIRAFISEKPLIILDEPTNHLDQAMLDNLILEINKSKQTILYVSHHRGFINQTASHVYEITKKTSRKFQGDYNQYHSVKQLEFQSHKNAYDKQQKEIKALEESIARVNEWHSTAKATTSVRDPKQQKRLSKLAKKAKVKNAQLTHKLNEKQLESPDKQDRMFHFNDEQSVHNRELVKLEDICIGIGQKIIYNKANFEIKKDEHILLTGPNGSGKSLLIALIRQQVKPDKGTVYVTPSVKIAYFDQQNNNLNYRQTPLDMVMSIDHMTRSYAQTILASFGFDKDKIQQTIRSLSMGEKSRLQFVLLFFSNANLLILDEPTNYFDITTQDLILNMIKQFKGQVLIVTHDLYLQKHFDATHWVVKNKQLLNVTMNSEQKINTQNTLNLLNDFRDIDENGHFETDD</sequence>
<feature type="domain" description="ABC transporter" evidence="5">
    <location>
        <begin position="3"/>
        <end position="228"/>
    </location>
</feature>
<keyword evidence="3" id="KW-0067">ATP-binding</keyword>
<proteinExistence type="predicted"/>
<organism evidence="6 7">
    <name type="scientific">Staphylococcus saprophyticus</name>
    <dbReference type="NCBI Taxonomy" id="29385"/>
    <lineage>
        <taxon>Bacteria</taxon>
        <taxon>Bacillati</taxon>
        <taxon>Bacillota</taxon>
        <taxon>Bacilli</taxon>
        <taxon>Bacillales</taxon>
        <taxon>Staphylococcaceae</taxon>
        <taxon>Staphylococcus</taxon>
    </lineage>
</organism>
<dbReference type="AlphaFoldDB" id="A0A380HKN1"/>
<dbReference type="NCBIfam" id="NF000355">
    <property type="entry name" value="ribo_prot_ABC_F"/>
    <property type="match status" value="1"/>
</dbReference>
<name>A0A380HKN1_STASA</name>
<evidence type="ECO:0000259" key="5">
    <source>
        <dbReference type="PROSITE" id="PS50893"/>
    </source>
</evidence>
<evidence type="ECO:0000313" key="7">
    <source>
        <dbReference type="Proteomes" id="UP000254707"/>
    </source>
</evidence>
<evidence type="ECO:0000256" key="3">
    <source>
        <dbReference type="ARBA" id="ARBA00022840"/>
    </source>
</evidence>
<keyword evidence="4" id="KW-0175">Coiled coil</keyword>
<dbReference type="GO" id="GO:0016887">
    <property type="term" value="F:ATP hydrolysis activity"/>
    <property type="evidence" value="ECO:0007669"/>
    <property type="project" value="InterPro"/>
</dbReference>
<dbReference type="RefSeq" id="WP_115340585.1">
    <property type="nucleotide sequence ID" value="NZ_UHED01000001.1"/>
</dbReference>
<keyword evidence="2" id="KW-0547">Nucleotide-binding</keyword>
<protein>
    <submittedName>
        <fullName evidence="6">ABC transporter ATPase</fullName>
    </submittedName>
</protein>
<dbReference type="Proteomes" id="UP000254707">
    <property type="component" value="Unassembled WGS sequence"/>
</dbReference>
<dbReference type="InterPro" id="IPR027417">
    <property type="entry name" value="P-loop_NTPase"/>
</dbReference>
<dbReference type="InterPro" id="IPR032781">
    <property type="entry name" value="ABC_tran_Xtn"/>
</dbReference>
<dbReference type="SUPFAM" id="SSF52540">
    <property type="entry name" value="P-loop containing nucleoside triphosphate hydrolases"/>
    <property type="match status" value="2"/>
</dbReference>
<dbReference type="NCBIfam" id="NF000169">
    <property type="entry name" value="ABCF_Sal"/>
    <property type="match status" value="1"/>
</dbReference>
<evidence type="ECO:0000256" key="1">
    <source>
        <dbReference type="ARBA" id="ARBA00022737"/>
    </source>
</evidence>
<keyword evidence="1" id="KW-0677">Repeat</keyword>
<evidence type="ECO:0000313" key="6">
    <source>
        <dbReference type="EMBL" id="SUM82858.1"/>
    </source>
</evidence>
<dbReference type="InterPro" id="IPR003593">
    <property type="entry name" value="AAA+_ATPase"/>
</dbReference>
<dbReference type="InterPro" id="IPR003439">
    <property type="entry name" value="ABC_transporter-like_ATP-bd"/>
</dbReference>
<dbReference type="EMBL" id="UHED01000001">
    <property type="protein sequence ID" value="SUM82858.1"/>
    <property type="molecule type" value="Genomic_DNA"/>
</dbReference>
<dbReference type="CDD" id="cd03221">
    <property type="entry name" value="ABCF_EF-3"/>
    <property type="match status" value="1"/>
</dbReference>
<feature type="coiled-coil region" evidence="4">
    <location>
        <begin position="224"/>
        <end position="294"/>
    </location>
</feature>
<dbReference type="Gene3D" id="3.40.50.300">
    <property type="entry name" value="P-loop containing nucleotide triphosphate hydrolases"/>
    <property type="match status" value="2"/>
</dbReference>
<dbReference type="PANTHER" id="PTHR19211:SF14">
    <property type="entry name" value="ATP-BINDING CASSETTE SUB-FAMILY F MEMBER 1"/>
    <property type="match status" value="1"/>
</dbReference>
<evidence type="ECO:0000256" key="2">
    <source>
        <dbReference type="ARBA" id="ARBA00022741"/>
    </source>
</evidence>
<feature type="domain" description="ABC transporter" evidence="5">
    <location>
        <begin position="317"/>
        <end position="530"/>
    </location>
</feature>